<name>A0A1W6B8W8_9GAMM</name>
<organism evidence="1 2">
    <name type="scientific">Pantoea alhagi</name>
    <dbReference type="NCBI Taxonomy" id="1891675"/>
    <lineage>
        <taxon>Bacteria</taxon>
        <taxon>Pseudomonadati</taxon>
        <taxon>Pseudomonadota</taxon>
        <taxon>Gammaproteobacteria</taxon>
        <taxon>Enterobacterales</taxon>
        <taxon>Erwiniaceae</taxon>
        <taxon>Pantoea</taxon>
    </lineage>
</organism>
<dbReference type="STRING" id="1891675.B1H58_16580"/>
<evidence type="ECO:0000313" key="2">
    <source>
        <dbReference type="Proteomes" id="UP000192900"/>
    </source>
</evidence>
<dbReference type="AlphaFoldDB" id="A0A1W6B8W8"/>
<gene>
    <name evidence="1" type="ORF">B1H58_16580</name>
</gene>
<accession>A0A1W6B8W8</accession>
<proteinExistence type="predicted"/>
<sequence length="134" mass="15817">MDLLTFLRIFHVLFKTLPEEKQNKIVDKIIETFFSVFSRKKNVKETMQEAAEIITPTQWGYTSIAIGNLLPQSFSLNKKQKFTESVIDLVQSEEFLKELDTRTNEIKTDDENLYVEQCSQEMKKLIFEMLKDKK</sequence>
<dbReference type="EMBL" id="CP019706">
    <property type="protein sequence ID" value="ARJ43494.1"/>
    <property type="molecule type" value="Genomic_DNA"/>
</dbReference>
<protein>
    <submittedName>
        <fullName evidence="1">Uncharacterized protein</fullName>
    </submittedName>
</protein>
<keyword evidence="2" id="KW-1185">Reference proteome</keyword>
<dbReference type="KEGG" id="palh:B1H58_16580"/>
<evidence type="ECO:0000313" key="1">
    <source>
        <dbReference type="EMBL" id="ARJ43494.1"/>
    </source>
</evidence>
<dbReference type="Proteomes" id="UP000192900">
    <property type="component" value="Chromosome"/>
</dbReference>
<reference evidence="1 2" key="1">
    <citation type="submission" date="2017-02" db="EMBL/GenBank/DDBJ databases">
        <title>Complete genome sequence of the drought resistance-promoting endophyte Pantoea alhagi LTYR-11Z.</title>
        <authorList>
            <person name="Zhang L."/>
        </authorList>
    </citation>
    <scope>NUCLEOTIDE SEQUENCE [LARGE SCALE GENOMIC DNA]</scope>
    <source>
        <strain evidence="1 2">LTYR-11Z</strain>
    </source>
</reference>